<dbReference type="GO" id="GO:0019367">
    <property type="term" value="P:fatty acid elongation, saturated fatty acid"/>
    <property type="evidence" value="ECO:0007669"/>
    <property type="project" value="TreeGrafter"/>
</dbReference>
<feature type="transmembrane region" description="Helical" evidence="12">
    <location>
        <begin position="166"/>
        <end position="187"/>
    </location>
</feature>
<evidence type="ECO:0000256" key="3">
    <source>
        <dbReference type="ARBA" id="ARBA00022516"/>
    </source>
</evidence>
<evidence type="ECO:0000256" key="1">
    <source>
        <dbReference type="ARBA" id="ARBA00004141"/>
    </source>
</evidence>
<keyword evidence="3 12" id="KW-0444">Lipid biosynthesis</keyword>
<organism evidence="13 14">
    <name type="scientific">Angomonas deanei</name>
    <dbReference type="NCBI Taxonomy" id="59799"/>
    <lineage>
        <taxon>Eukaryota</taxon>
        <taxon>Discoba</taxon>
        <taxon>Euglenozoa</taxon>
        <taxon>Kinetoplastea</taxon>
        <taxon>Metakinetoplastina</taxon>
        <taxon>Trypanosomatida</taxon>
        <taxon>Trypanosomatidae</taxon>
        <taxon>Strigomonadinae</taxon>
        <taxon>Angomonas</taxon>
    </lineage>
</organism>
<dbReference type="GO" id="GO:0034626">
    <property type="term" value="P:fatty acid elongation, polyunsaturated fatty acid"/>
    <property type="evidence" value="ECO:0007669"/>
    <property type="project" value="TreeGrafter"/>
</dbReference>
<dbReference type="EMBL" id="LR877157">
    <property type="protein sequence ID" value="CAD2219299.1"/>
    <property type="molecule type" value="Genomic_DNA"/>
</dbReference>
<evidence type="ECO:0000256" key="5">
    <source>
        <dbReference type="ARBA" id="ARBA00022692"/>
    </source>
</evidence>
<dbReference type="EC" id="2.3.1.-" evidence="12"/>
<dbReference type="OrthoDB" id="434092at2759"/>
<feature type="transmembrane region" description="Helical" evidence="12">
    <location>
        <begin position="141"/>
        <end position="160"/>
    </location>
</feature>
<evidence type="ECO:0000256" key="11">
    <source>
        <dbReference type="ARBA" id="ARBA00044291"/>
    </source>
</evidence>
<feature type="transmembrane region" description="Helical" evidence="12">
    <location>
        <begin position="199"/>
        <end position="224"/>
    </location>
</feature>
<dbReference type="PANTHER" id="PTHR11157:SF105">
    <property type="entry name" value="ELONGATION OF FATTY ACIDS PROTEIN"/>
    <property type="match status" value="1"/>
</dbReference>
<dbReference type="GO" id="GO:0009922">
    <property type="term" value="F:fatty acid elongase activity"/>
    <property type="evidence" value="ECO:0007669"/>
    <property type="project" value="InterPro"/>
</dbReference>
<protein>
    <recommendedName>
        <fullName evidence="11 12">Elongation of fatty acids protein</fullName>
        <ecNumber evidence="12">2.3.1.-</ecNumber>
    </recommendedName>
</protein>
<dbReference type="GO" id="GO:0042761">
    <property type="term" value="P:very long-chain fatty acid biosynthetic process"/>
    <property type="evidence" value="ECO:0007669"/>
    <property type="project" value="TreeGrafter"/>
</dbReference>
<dbReference type="AlphaFoldDB" id="A0A7G2CIQ4"/>
<accession>A0A7G2CIQ4</accession>
<evidence type="ECO:0000256" key="2">
    <source>
        <dbReference type="ARBA" id="ARBA00007263"/>
    </source>
</evidence>
<dbReference type="GO" id="GO:0005789">
    <property type="term" value="C:endoplasmic reticulum membrane"/>
    <property type="evidence" value="ECO:0007669"/>
    <property type="project" value="TreeGrafter"/>
</dbReference>
<keyword evidence="8 12" id="KW-0443">Lipid metabolism</keyword>
<keyword evidence="9 12" id="KW-0472">Membrane</keyword>
<keyword evidence="14" id="KW-1185">Reference proteome</keyword>
<reference evidence="13 14" key="1">
    <citation type="submission" date="2020-08" db="EMBL/GenBank/DDBJ databases">
        <authorList>
            <person name="Newling K."/>
            <person name="Davey J."/>
            <person name="Forrester S."/>
        </authorList>
    </citation>
    <scope>NUCLEOTIDE SEQUENCE [LARGE SCALE GENOMIC DNA]</scope>
    <source>
        <strain evidence="14">Crithidia deanei Carvalho (ATCC PRA-265)</strain>
    </source>
</reference>
<gene>
    <name evidence="13" type="ORF">ADEAN_000680400</name>
</gene>
<keyword evidence="10 12" id="KW-0275">Fatty acid biosynthesis</keyword>
<keyword evidence="6 12" id="KW-0276">Fatty acid metabolism</keyword>
<evidence type="ECO:0000256" key="6">
    <source>
        <dbReference type="ARBA" id="ARBA00022832"/>
    </source>
</evidence>
<sequence>MNVINHYGDTAFDGNKWIQFLTDYADYAIYIAILYLGFVFWAPYYIEKYFIITPGWVRGVKRAWVVWNLLLSIFSLYGTLNISPYFIKNMTTLGPKETLCVRRAEETIKGRIGLCMALFAVSKLPEFGDSFFLILSGKKKLAFLSWFHHVTIFLYSWYAYQQQSSIFIVIAAMNYFVHTVMYLYFALAEAGYGRYIKPFAMYITIIQILQMIGGLTMTSMTMYYKHQAEAAGDYKACEGASWAVCRGQMGIYITNMYLFSEMFLKTYVWKTRDNGSQKKK</sequence>
<dbReference type="GO" id="GO:0034625">
    <property type="term" value="P:fatty acid elongation, monounsaturated fatty acid"/>
    <property type="evidence" value="ECO:0007669"/>
    <property type="project" value="TreeGrafter"/>
</dbReference>
<dbReference type="InterPro" id="IPR002076">
    <property type="entry name" value="ELO_fam"/>
</dbReference>
<evidence type="ECO:0000256" key="9">
    <source>
        <dbReference type="ARBA" id="ARBA00023136"/>
    </source>
</evidence>
<comment type="similarity">
    <text evidence="2 12">Belongs to the ELO family.</text>
</comment>
<name>A0A7G2CIQ4_9TRYP</name>
<keyword evidence="4 12" id="KW-0808">Transferase</keyword>
<keyword evidence="7 12" id="KW-1133">Transmembrane helix</keyword>
<keyword evidence="5 12" id="KW-0812">Transmembrane</keyword>
<evidence type="ECO:0000256" key="8">
    <source>
        <dbReference type="ARBA" id="ARBA00023098"/>
    </source>
</evidence>
<evidence type="ECO:0000313" key="13">
    <source>
        <dbReference type="EMBL" id="CAD2219299.1"/>
    </source>
</evidence>
<dbReference type="VEuPathDB" id="TriTrypDB:ADEAN_000680400"/>
<dbReference type="Proteomes" id="UP000515908">
    <property type="component" value="Chromosome 13"/>
</dbReference>
<dbReference type="GO" id="GO:0030148">
    <property type="term" value="P:sphingolipid biosynthetic process"/>
    <property type="evidence" value="ECO:0007669"/>
    <property type="project" value="TreeGrafter"/>
</dbReference>
<evidence type="ECO:0000313" key="14">
    <source>
        <dbReference type="Proteomes" id="UP000515908"/>
    </source>
</evidence>
<feature type="transmembrane region" description="Helical" evidence="12">
    <location>
        <begin position="66"/>
        <end position="87"/>
    </location>
</feature>
<dbReference type="Pfam" id="PF01151">
    <property type="entry name" value="ELO"/>
    <property type="match status" value="1"/>
</dbReference>
<evidence type="ECO:0000256" key="7">
    <source>
        <dbReference type="ARBA" id="ARBA00022989"/>
    </source>
</evidence>
<comment type="catalytic activity">
    <reaction evidence="12">
        <text>an acyl-CoA + malonyl-CoA + H(+) = a 3-oxoacyl-CoA + CO2 + CoA</text>
        <dbReference type="Rhea" id="RHEA:50252"/>
        <dbReference type="ChEBI" id="CHEBI:15378"/>
        <dbReference type="ChEBI" id="CHEBI:16526"/>
        <dbReference type="ChEBI" id="CHEBI:57287"/>
        <dbReference type="ChEBI" id="CHEBI:57384"/>
        <dbReference type="ChEBI" id="CHEBI:58342"/>
        <dbReference type="ChEBI" id="CHEBI:90726"/>
    </reaction>
    <physiologicalReaction direction="left-to-right" evidence="12">
        <dbReference type="Rhea" id="RHEA:50253"/>
    </physiologicalReaction>
</comment>
<feature type="transmembrane region" description="Helical" evidence="12">
    <location>
        <begin position="27"/>
        <end position="46"/>
    </location>
</feature>
<evidence type="ECO:0000256" key="10">
    <source>
        <dbReference type="ARBA" id="ARBA00023160"/>
    </source>
</evidence>
<evidence type="ECO:0000256" key="4">
    <source>
        <dbReference type="ARBA" id="ARBA00022679"/>
    </source>
</evidence>
<dbReference type="PANTHER" id="PTHR11157">
    <property type="entry name" value="FATTY ACID ACYL TRANSFERASE-RELATED"/>
    <property type="match status" value="1"/>
</dbReference>
<evidence type="ECO:0000256" key="12">
    <source>
        <dbReference type="RuleBase" id="RU361115"/>
    </source>
</evidence>
<comment type="subcellular location">
    <subcellularLocation>
        <location evidence="1">Membrane</location>
        <topology evidence="1">Multi-pass membrane protein</topology>
    </subcellularLocation>
</comment>
<proteinExistence type="inferred from homology"/>